<dbReference type="PANTHER" id="PTHR31749">
    <property type="entry name" value="KINETOCHORE-ASSOCIATED PROTEIN NSL1 HOMOLOG"/>
    <property type="match status" value="1"/>
</dbReference>
<dbReference type="GO" id="GO:0000070">
    <property type="term" value="P:mitotic sister chromatid segregation"/>
    <property type="evidence" value="ECO:0007669"/>
    <property type="project" value="InterPro"/>
</dbReference>
<proteinExistence type="predicted"/>
<dbReference type="Pfam" id="PF08641">
    <property type="entry name" value="Mis14"/>
    <property type="match status" value="1"/>
</dbReference>
<accession>A0A9W9CPU8</accession>
<keyword evidence="2" id="KW-1185">Reference proteome</keyword>
<evidence type="ECO:0000313" key="2">
    <source>
        <dbReference type="Proteomes" id="UP001140560"/>
    </source>
</evidence>
<dbReference type="GO" id="GO:0000444">
    <property type="term" value="C:MIS12/MIND type complex"/>
    <property type="evidence" value="ECO:0007669"/>
    <property type="project" value="TreeGrafter"/>
</dbReference>
<gene>
    <name evidence="1" type="ORF">N0V83_002347</name>
</gene>
<dbReference type="InterPro" id="IPR013950">
    <property type="entry name" value="Mis14/Nsl1"/>
</dbReference>
<comment type="caution">
    <text evidence="1">The sequence shown here is derived from an EMBL/GenBank/DDBJ whole genome shotgun (WGS) entry which is preliminary data.</text>
</comment>
<sequence length="233" mass="25350">MDTAHRKIELQSPSDLTFLTSQIRTAARQKLDLHLPPVSSESPNEPDELRKHVEDLVDAFVAQVLNAMRHNISINGIDVVAAAARGEGDGNGEGMESMEGVVISEDGESQVEKEDFEPFNDKLRGKLSATVQKRDALIAKISAHRRGTPAAAAEKWKALFEAESQALAAGEDNAQGEDVVVDLEAMKRADEVQRNWERAVEGLGKLNKGLPETRARLERCGEVVGYLGGEGKN</sequence>
<dbReference type="OrthoDB" id="2135762at2759"/>
<dbReference type="Proteomes" id="UP001140560">
    <property type="component" value="Unassembled WGS sequence"/>
</dbReference>
<protein>
    <recommendedName>
        <fullName evidence="3">Kinetochore protein mis14</fullName>
    </recommendedName>
</protein>
<name>A0A9W9CPU8_9PLEO</name>
<reference evidence="1" key="1">
    <citation type="submission" date="2022-10" db="EMBL/GenBank/DDBJ databases">
        <title>Tapping the CABI collections for fungal endophytes: first genome assemblies for Collariella, Neodidymelliopsis, Ascochyta clinopodiicola, Didymella pomorum, Didymosphaeria variabile, Neocosmospora piperis and Neocucurbitaria cava.</title>
        <authorList>
            <person name="Hill R."/>
        </authorList>
    </citation>
    <scope>NUCLEOTIDE SEQUENCE</scope>
    <source>
        <strain evidence="1">IMI 356814</strain>
    </source>
</reference>
<organism evidence="1 2">
    <name type="scientific">Neocucurbitaria cava</name>
    <dbReference type="NCBI Taxonomy" id="798079"/>
    <lineage>
        <taxon>Eukaryota</taxon>
        <taxon>Fungi</taxon>
        <taxon>Dikarya</taxon>
        <taxon>Ascomycota</taxon>
        <taxon>Pezizomycotina</taxon>
        <taxon>Dothideomycetes</taxon>
        <taxon>Pleosporomycetidae</taxon>
        <taxon>Pleosporales</taxon>
        <taxon>Pleosporineae</taxon>
        <taxon>Cucurbitariaceae</taxon>
        <taxon>Neocucurbitaria</taxon>
    </lineage>
</organism>
<evidence type="ECO:0000313" key="1">
    <source>
        <dbReference type="EMBL" id="KAJ4375261.1"/>
    </source>
</evidence>
<evidence type="ECO:0008006" key="3">
    <source>
        <dbReference type="Google" id="ProtNLM"/>
    </source>
</evidence>
<dbReference type="PANTHER" id="PTHR31749:SF3">
    <property type="entry name" value="KINETOCHORE-ASSOCIATED PROTEIN NSL1 HOMOLOG"/>
    <property type="match status" value="1"/>
</dbReference>
<dbReference type="AlphaFoldDB" id="A0A9W9CPU8"/>
<dbReference type="EMBL" id="JAPEUY010000003">
    <property type="protein sequence ID" value="KAJ4375261.1"/>
    <property type="molecule type" value="Genomic_DNA"/>
</dbReference>